<gene>
    <name evidence="11" type="ORF">B0J11DRAFT_526768</name>
</gene>
<comment type="cofactor">
    <cofactor evidence="1 8">
        <name>Mg(2+)</name>
        <dbReference type="ChEBI" id="CHEBI:18420"/>
    </cofactor>
</comment>
<keyword evidence="4 8" id="KW-0507">mRNA processing</keyword>
<sequence>MDISRLLSGPAPVAPRRSPSNPHSVSAPSPALSAAKLPTPPHSTNKSMLHKRKRHDPKPIWAIREGEALEAHHQDQRLLRQQNPPPSTTPQMQPRALDSTSAQSNGHLPPPKPNKRELTAFERPITDDSEVYDEVTRQVCNFIWANITNETIRRITAEDPLTELEIEARWGQITDRGLNSRLRGIHQTECVVSVDGTKFESTMSLEQHKKMNQFLNAEVQKSRAPASGRAVVDYKHTKEVDIFYELSQQGFEMLHPLVQQEILSSKTKQRVRVTKDIKTGEVIRKIIKLRIQNMEISSPRTEWDYRIGINLEINYPGPIDNLDRAAENGRPTEERTKDRMSYSWLSAFQLDLTQVTQGPNKNHELELEVKTQLLLEAVENMRRDQPSNYESVVAGMVNNLRLLSREITPPRQL</sequence>
<comment type="function">
    <text evidence="8">First step of mRNA capping. Converts the 5'-triphosphate end of a nascent mRNA chain into a diphosphate end.</text>
</comment>
<name>A0A9P9ILM5_9PLEO</name>
<feature type="compositionally biased region" description="Basic and acidic residues" evidence="9">
    <location>
        <begin position="64"/>
        <end position="78"/>
    </location>
</feature>
<dbReference type="GO" id="GO:0140818">
    <property type="term" value="F:mRNA 5'-triphosphate monophosphatase activity"/>
    <property type="evidence" value="ECO:0007669"/>
    <property type="project" value="UniProtKB-EC"/>
</dbReference>
<evidence type="ECO:0000256" key="5">
    <source>
        <dbReference type="ARBA" id="ARBA00022801"/>
    </source>
</evidence>
<dbReference type="PANTHER" id="PTHR28118">
    <property type="entry name" value="POLYNUCLEOTIDE 5'-TRIPHOSPHATASE-RELATED"/>
    <property type="match status" value="1"/>
</dbReference>
<proteinExistence type="inferred from homology"/>
<dbReference type="GO" id="GO:0031533">
    <property type="term" value="C:mRNA capping enzyme complex"/>
    <property type="evidence" value="ECO:0007669"/>
    <property type="project" value="UniProtKB-UniRule"/>
</dbReference>
<evidence type="ECO:0000256" key="2">
    <source>
        <dbReference type="ARBA" id="ARBA00004123"/>
    </source>
</evidence>
<evidence type="ECO:0000256" key="7">
    <source>
        <dbReference type="ARBA" id="ARBA00047740"/>
    </source>
</evidence>
<keyword evidence="6 8" id="KW-0539">Nucleus</keyword>
<dbReference type="GO" id="GO:0004651">
    <property type="term" value="F:polynucleotide 5'-phosphatase activity"/>
    <property type="evidence" value="ECO:0007669"/>
    <property type="project" value="UniProtKB-UniRule"/>
</dbReference>
<comment type="caution">
    <text evidence="11">The sequence shown here is derived from an EMBL/GenBank/DDBJ whole genome shotgun (WGS) entry which is preliminary data.</text>
</comment>
<dbReference type="CDD" id="cd07470">
    <property type="entry name" value="CYTH-like_mRNA_RTPase"/>
    <property type="match status" value="1"/>
</dbReference>
<dbReference type="InterPro" id="IPR040343">
    <property type="entry name" value="Cet1/Ctl1"/>
</dbReference>
<feature type="compositionally biased region" description="Low complexity" evidence="9">
    <location>
        <begin position="22"/>
        <end position="37"/>
    </location>
</feature>
<dbReference type="InterPro" id="IPR037009">
    <property type="entry name" value="mRNA_triPase_Cet1_sf"/>
</dbReference>
<dbReference type="InterPro" id="IPR033469">
    <property type="entry name" value="CYTH-like_dom_sf"/>
</dbReference>
<evidence type="ECO:0000256" key="1">
    <source>
        <dbReference type="ARBA" id="ARBA00001946"/>
    </source>
</evidence>
<evidence type="ECO:0000256" key="4">
    <source>
        <dbReference type="ARBA" id="ARBA00022664"/>
    </source>
</evidence>
<dbReference type="AlphaFoldDB" id="A0A9P9ILM5"/>
<feature type="region of interest" description="Disordered" evidence="9">
    <location>
        <begin position="1"/>
        <end position="117"/>
    </location>
</feature>
<comment type="catalytic activity">
    <reaction evidence="7">
        <text>a 5'-end triphospho-ribonucleoside in mRNA + H2O = a 5'-end diphospho-ribonucleoside in mRNA + phosphate + H(+)</text>
        <dbReference type="Rhea" id="RHEA:67004"/>
        <dbReference type="Rhea" id="RHEA-COMP:17164"/>
        <dbReference type="Rhea" id="RHEA-COMP:17165"/>
        <dbReference type="ChEBI" id="CHEBI:15377"/>
        <dbReference type="ChEBI" id="CHEBI:15378"/>
        <dbReference type="ChEBI" id="CHEBI:43474"/>
        <dbReference type="ChEBI" id="CHEBI:167616"/>
        <dbReference type="ChEBI" id="CHEBI:167618"/>
        <dbReference type="EC" id="3.6.1.74"/>
    </reaction>
    <physiologicalReaction direction="left-to-right" evidence="7">
        <dbReference type="Rhea" id="RHEA:67005"/>
    </physiologicalReaction>
</comment>
<keyword evidence="8" id="KW-0506">mRNA capping</keyword>
<dbReference type="EMBL" id="JAGMWT010000006">
    <property type="protein sequence ID" value="KAH7126918.1"/>
    <property type="molecule type" value="Genomic_DNA"/>
</dbReference>
<dbReference type="Pfam" id="PF02940">
    <property type="entry name" value="mRNA_triPase"/>
    <property type="match status" value="1"/>
</dbReference>
<evidence type="ECO:0000313" key="11">
    <source>
        <dbReference type="EMBL" id="KAH7126918.1"/>
    </source>
</evidence>
<reference evidence="11" key="1">
    <citation type="journal article" date="2021" name="Nat. Commun.">
        <title>Genetic determinants of endophytism in the Arabidopsis root mycobiome.</title>
        <authorList>
            <person name="Mesny F."/>
            <person name="Miyauchi S."/>
            <person name="Thiergart T."/>
            <person name="Pickel B."/>
            <person name="Atanasova L."/>
            <person name="Karlsson M."/>
            <person name="Huettel B."/>
            <person name="Barry K.W."/>
            <person name="Haridas S."/>
            <person name="Chen C."/>
            <person name="Bauer D."/>
            <person name="Andreopoulos W."/>
            <person name="Pangilinan J."/>
            <person name="LaButti K."/>
            <person name="Riley R."/>
            <person name="Lipzen A."/>
            <person name="Clum A."/>
            <person name="Drula E."/>
            <person name="Henrissat B."/>
            <person name="Kohler A."/>
            <person name="Grigoriev I.V."/>
            <person name="Martin F.M."/>
            <person name="Hacquard S."/>
        </authorList>
    </citation>
    <scope>NUCLEOTIDE SEQUENCE</scope>
    <source>
        <strain evidence="11">MPI-CAGE-CH-0243</strain>
    </source>
</reference>
<comment type="subunit">
    <text evidence="8">Heterodimer. The mRNA-capping enzyme is composed of two separate chains alpha and beta, respectively a mRNA guanylyltransferase and an mRNA 5'-triphosphate monophosphatase.</text>
</comment>
<dbReference type="InterPro" id="IPR004206">
    <property type="entry name" value="mRNA_triPase_Cet1"/>
</dbReference>
<dbReference type="Gene3D" id="3.20.100.10">
    <property type="entry name" value="mRNA triphosphatase Cet1-like"/>
    <property type="match status" value="1"/>
</dbReference>
<evidence type="ECO:0000259" key="10">
    <source>
        <dbReference type="Pfam" id="PF02940"/>
    </source>
</evidence>
<feature type="domain" description="mRNA triphosphatase Cet1-like" evidence="10">
    <location>
        <begin position="133"/>
        <end position="369"/>
    </location>
</feature>
<dbReference type="GO" id="GO:0006370">
    <property type="term" value="P:7-methylguanosine mRNA capping"/>
    <property type="evidence" value="ECO:0007669"/>
    <property type="project" value="UniProtKB-UniRule"/>
</dbReference>
<comment type="subcellular location">
    <subcellularLocation>
        <location evidence="2 8">Nucleus</location>
    </subcellularLocation>
</comment>
<evidence type="ECO:0000313" key="12">
    <source>
        <dbReference type="Proteomes" id="UP000700596"/>
    </source>
</evidence>
<accession>A0A9P9ILM5</accession>
<keyword evidence="12" id="KW-1185">Reference proteome</keyword>
<dbReference type="PANTHER" id="PTHR28118:SF1">
    <property type="entry name" value="POLYNUCLEOTIDE 5'-TRIPHOSPHATASE CTL1-RELATED"/>
    <property type="match status" value="1"/>
</dbReference>
<dbReference type="Proteomes" id="UP000700596">
    <property type="component" value="Unassembled WGS sequence"/>
</dbReference>
<evidence type="ECO:0000256" key="8">
    <source>
        <dbReference type="RuleBase" id="RU367053"/>
    </source>
</evidence>
<protein>
    <recommendedName>
        <fullName evidence="8">mRNA-capping enzyme subunit beta</fullName>
        <ecNumber evidence="8">3.6.1.74</ecNumber>
    </recommendedName>
    <alternativeName>
        <fullName evidence="8">mRNA 5'-phosphatase</fullName>
    </alternativeName>
    <alternativeName>
        <fullName evidence="8">mRNA 5'-triphosphate monophosphatase</fullName>
    </alternativeName>
</protein>
<dbReference type="SUPFAM" id="SSF55154">
    <property type="entry name" value="CYTH-like phosphatases"/>
    <property type="match status" value="1"/>
</dbReference>
<dbReference type="OrthoDB" id="272147at2759"/>
<evidence type="ECO:0000256" key="9">
    <source>
        <dbReference type="SAM" id="MobiDB-lite"/>
    </source>
</evidence>
<evidence type="ECO:0000256" key="6">
    <source>
        <dbReference type="ARBA" id="ARBA00023242"/>
    </source>
</evidence>
<evidence type="ECO:0000256" key="3">
    <source>
        <dbReference type="ARBA" id="ARBA00006345"/>
    </source>
</evidence>
<organism evidence="11 12">
    <name type="scientific">Dendryphion nanum</name>
    <dbReference type="NCBI Taxonomy" id="256645"/>
    <lineage>
        <taxon>Eukaryota</taxon>
        <taxon>Fungi</taxon>
        <taxon>Dikarya</taxon>
        <taxon>Ascomycota</taxon>
        <taxon>Pezizomycotina</taxon>
        <taxon>Dothideomycetes</taxon>
        <taxon>Pleosporomycetidae</taxon>
        <taxon>Pleosporales</taxon>
        <taxon>Torulaceae</taxon>
        <taxon>Dendryphion</taxon>
    </lineage>
</organism>
<comment type="similarity">
    <text evidence="3 8">Belongs to the fungal TPase family.</text>
</comment>
<dbReference type="EC" id="3.6.1.74" evidence="8"/>
<keyword evidence="5 8" id="KW-0378">Hydrolase</keyword>